<evidence type="ECO:0000256" key="1">
    <source>
        <dbReference type="ARBA" id="ARBA00004127"/>
    </source>
</evidence>
<dbReference type="Gene3D" id="2.70.150.10">
    <property type="entry name" value="Calcium-transporting ATPase, cytoplasmic transduction domain A"/>
    <property type="match status" value="1"/>
</dbReference>
<evidence type="ECO:0000256" key="6">
    <source>
        <dbReference type="ARBA" id="ARBA00022840"/>
    </source>
</evidence>
<evidence type="ECO:0000313" key="12">
    <source>
        <dbReference type="EMBL" id="PWJ87016.1"/>
    </source>
</evidence>
<dbReference type="Pfam" id="PF00122">
    <property type="entry name" value="E1-E2_ATPase"/>
    <property type="match status" value="1"/>
</dbReference>
<evidence type="ECO:0000256" key="8">
    <source>
        <dbReference type="ARBA" id="ARBA00022989"/>
    </source>
</evidence>
<dbReference type="InterPro" id="IPR018303">
    <property type="entry name" value="ATPase_P-typ_P_site"/>
</dbReference>
<evidence type="ECO:0000256" key="2">
    <source>
        <dbReference type="ARBA" id="ARBA00006024"/>
    </source>
</evidence>
<dbReference type="InterPro" id="IPR023299">
    <property type="entry name" value="ATPase_P-typ_cyto_dom_N"/>
</dbReference>
<dbReference type="PANTHER" id="PTHR43520:SF8">
    <property type="entry name" value="P-TYPE CU(+) TRANSPORTER"/>
    <property type="match status" value="1"/>
</dbReference>
<dbReference type="InterPro" id="IPR027256">
    <property type="entry name" value="P-typ_ATPase_IB"/>
</dbReference>
<dbReference type="InterPro" id="IPR008250">
    <property type="entry name" value="ATPase_P-typ_transduc_dom_A_sf"/>
</dbReference>
<dbReference type="GO" id="GO:0005886">
    <property type="term" value="C:plasma membrane"/>
    <property type="evidence" value="ECO:0007669"/>
    <property type="project" value="UniProtKB-SubCell"/>
</dbReference>
<proteinExistence type="inferred from homology"/>
<evidence type="ECO:0000256" key="7">
    <source>
        <dbReference type="ARBA" id="ARBA00022967"/>
    </source>
</evidence>
<reference evidence="12 13" key="1">
    <citation type="submission" date="2018-05" db="EMBL/GenBank/DDBJ databases">
        <title>Genomic Encyclopedia of Type Strains, Phase IV (KMG-IV): sequencing the most valuable type-strain genomes for metagenomic binning, comparative biology and taxonomic classification.</title>
        <authorList>
            <person name="Goeker M."/>
        </authorList>
    </citation>
    <scope>NUCLEOTIDE SEQUENCE [LARGE SCALE GENOMIC DNA]</scope>
    <source>
        <strain evidence="12 13">DSM 24906</strain>
    </source>
</reference>
<evidence type="ECO:0000256" key="10">
    <source>
        <dbReference type="RuleBase" id="RU362081"/>
    </source>
</evidence>
<dbReference type="PROSITE" id="PS50846">
    <property type="entry name" value="HMA_2"/>
    <property type="match status" value="1"/>
</dbReference>
<accession>A0AA45C4Q5</accession>
<dbReference type="NCBIfam" id="TIGR01525">
    <property type="entry name" value="ATPase-IB_hvy"/>
    <property type="match status" value="1"/>
</dbReference>
<comment type="subcellular location">
    <subcellularLocation>
        <location evidence="10">Cell membrane</location>
    </subcellularLocation>
    <subcellularLocation>
        <location evidence="1">Endomembrane system</location>
        <topology evidence="1">Multi-pass membrane protein</topology>
    </subcellularLocation>
</comment>
<dbReference type="PRINTS" id="PR00119">
    <property type="entry name" value="CATATPASE"/>
</dbReference>
<dbReference type="InterPro" id="IPR036412">
    <property type="entry name" value="HAD-like_sf"/>
</dbReference>
<dbReference type="InterPro" id="IPR001757">
    <property type="entry name" value="P_typ_ATPase"/>
</dbReference>
<feature type="transmembrane region" description="Helical" evidence="10">
    <location>
        <begin position="363"/>
        <end position="389"/>
    </location>
</feature>
<organism evidence="12 13">
    <name type="scientific">Oceanotoga teriensis</name>
    <dbReference type="NCBI Taxonomy" id="515440"/>
    <lineage>
        <taxon>Bacteria</taxon>
        <taxon>Thermotogati</taxon>
        <taxon>Thermotogota</taxon>
        <taxon>Thermotogae</taxon>
        <taxon>Petrotogales</taxon>
        <taxon>Petrotogaceae</taxon>
        <taxon>Oceanotoga</taxon>
    </lineage>
</organism>
<comment type="caution">
    <text evidence="12">The sequence shown here is derived from an EMBL/GenBank/DDBJ whole genome shotgun (WGS) entry which is preliminary data.</text>
</comment>
<keyword evidence="10" id="KW-1003">Cell membrane</keyword>
<dbReference type="SUPFAM" id="SSF56784">
    <property type="entry name" value="HAD-like"/>
    <property type="match status" value="1"/>
</dbReference>
<dbReference type="GO" id="GO:0016887">
    <property type="term" value="F:ATP hydrolysis activity"/>
    <property type="evidence" value="ECO:0007669"/>
    <property type="project" value="InterPro"/>
</dbReference>
<dbReference type="Gene3D" id="3.40.1110.10">
    <property type="entry name" value="Calcium-transporting ATPase, cytoplasmic domain N"/>
    <property type="match status" value="1"/>
</dbReference>
<evidence type="ECO:0000256" key="9">
    <source>
        <dbReference type="ARBA" id="ARBA00023136"/>
    </source>
</evidence>
<keyword evidence="8 10" id="KW-1133">Transmembrane helix</keyword>
<feature type="domain" description="HMA" evidence="11">
    <location>
        <begin position="4"/>
        <end position="69"/>
    </location>
</feature>
<evidence type="ECO:0000259" key="11">
    <source>
        <dbReference type="PROSITE" id="PS50846"/>
    </source>
</evidence>
<dbReference type="AlphaFoldDB" id="A0AA45C4Q5"/>
<dbReference type="FunFam" id="3.30.70.100:FF:000005">
    <property type="entry name" value="Copper-exporting P-type ATPase A"/>
    <property type="match status" value="1"/>
</dbReference>
<keyword evidence="5 10" id="KW-0547">Nucleotide-binding</keyword>
<dbReference type="InterPro" id="IPR059000">
    <property type="entry name" value="ATPase_P-type_domA"/>
</dbReference>
<dbReference type="InterPro" id="IPR006121">
    <property type="entry name" value="HMA_dom"/>
</dbReference>
<dbReference type="GO" id="GO:0055070">
    <property type="term" value="P:copper ion homeostasis"/>
    <property type="evidence" value="ECO:0007669"/>
    <property type="project" value="TreeGrafter"/>
</dbReference>
<dbReference type="SFLD" id="SFLDG00002">
    <property type="entry name" value="C1.7:_P-type_atpase_like"/>
    <property type="match status" value="1"/>
</dbReference>
<dbReference type="PRINTS" id="PR00943">
    <property type="entry name" value="CUATPASE"/>
</dbReference>
<evidence type="ECO:0000256" key="4">
    <source>
        <dbReference type="ARBA" id="ARBA00022723"/>
    </source>
</evidence>
<dbReference type="Gene3D" id="3.30.70.100">
    <property type="match status" value="1"/>
</dbReference>
<keyword evidence="4 10" id="KW-0479">Metal-binding</keyword>
<feature type="transmembrane region" description="Helical" evidence="10">
    <location>
        <begin position="152"/>
        <end position="170"/>
    </location>
</feature>
<protein>
    <submittedName>
        <fullName evidence="12">Cu+-exporting ATPase</fullName>
    </submittedName>
</protein>
<dbReference type="Pfam" id="PF00403">
    <property type="entry name" value="HMA"/>
    <property type="match status" value="1"/>
</dbReference>
<dbReference type="CDD" id="cd00371">
    <property type="entry name" value="HMA"/>
    <property type="match status" value="1"/>
</dbReference>
<dbReference type="SUPFAM" id="SSF81665">
    <property type="entry name" value="Calcium ATPase, transmembrane domain M"/>
    <property type="match status" value="1"/>
</dbReference>
<evidence type="ECO:0000256" key="5">
    <source>
        <dbReference type="ARBA" id="ARBA00022741"/>
    </source>
</evidence>
<feature type="transmembrane region" description="Helical" evidence="10">
    <location>
        <begin position="674"/>
        <end position="694"/>
    </location>
</feature>
<dbReference type="GO" id="GO:0043682">
    <property type="term" value="F:P-type divalent copper transporter activity"/>
    <property type="evidence" value="ECO:0007669"/>
    <property type="project" value="TreeGrafter"/>
</dbReference>
<dbReference type="GO" id="GO:0005524">
    <property type="term" value="F:ATP binding"/>
    <property type="evidence" value="ECO:0007669"/>
    <property type="project" value="UniProtKB-UniRule"/>
</dbReference>
<evidence type="ECO:0000313" key="13">
    <source>
        <dbReference type="Proteomes" id="UP000245921"/>
    </source>
</evidence>
<dbReference type="RefSeq" id="WP_109606476.1">
    <property type="nucleotide sequence ID" value="NZ_QGGI01000027.1"/>
</dbReference>
<dbReference type="PROSITE" id="PS01047">
    <property type="entry name" value="HMA_1"/>
    <property type="match status" value="1"/>
</dbReference>
<sequence>MSEDKLSFSVQGMTCASCVRNVERSLKKIEGVKFVSVNLATEKAVIIKEGKINFDEIEKSVKKVGYKASKEMPSEDMIEKNYKHDKFNLIFSLILTIPISILMLFHMSGLKIPYYNYLELIIGAINIFYLGQKTLKGAWIAISHFHTNMDTLVIIGALSSYITTILNMTGMDVMSFGALASMLITLHLLGRFIESNLKSKASKEIKSLIKLKVENANVINGENVEKVPLETVKIGSLILVKKGEKIPLDGKIIEGKGLVDESMITGEPLSIKKSENSKVVGGTILEEGLLKVEVENVGEETFLNQMIKLVEEAQSTKVPIQAFADRITLFFIPIVLSLAIISSLVWYFNYENMQEYLVNMSKYIPWLVVDAGAVSTSIFVFVSTLVIACPCALGLATPMALVAGSGAAARKGLIIKNGGAIQAAKDIDTILLDKTGTITQGKPTVVFQNIDKFYHDIIYTIESNSNHPLAKSIYEYYENKKDKKIDLNNFEEITGKGVQANYENNIYFIGKPKNYKIYEEYMEKGHTVVEFRENEEIKGFISIADPIKEQAEDAIKELKTMGIMPIMITGDSEITARAVAKQVGIETIYSGVSPKDKVDKVRELQISGKKVAMVGDGINDAAALKSSDISMAIGTGTDLAIESADIISVKGEFSKIIDSIKISKITFSKIRQNLFWAFFYNVIAIPLAMSGLLHPAISEIAMTFSSINVILNSLRIKKLIK</sequence>
<dbReference type="GO" id="GO:0005507">
    <property type="term" value="F:copper ion binding"/>
    <property type="evidence" value="ECO:0007669"/>
    <property type="project" value="TreeGrafter"/>
</dbReference>
<feature type="transmembrane region" description="Helical" evidence="10">
    <location>
        <begin position="176"/>
        <end position="193"/>
    </location>
</feature>
<dbReference type="SUPFAM" id="SSF81653">
    <property type="entry name" value="Calcium ATPase, transduction domain A"/>
    <property type="match status" value="1"/>
</dbReference>
<feature type="transmembrane region" description="Helical" evidence="10">
    <location>
        <begin position="114"/>
        <end position="131"/>
    </location>
</feature>
<evidence type="ECO:0000256" key="3">
    <source>
        <dbReference type="ARBA" id="ARBA00022692"/>
    </source>
</evidence>
<keyword evidence="7" id="KW-1278">Translocase</keyword>
<name>A0AA45C4Q5_9BACT</name>
<keyword evidence="13" id="KW-1185">Reference proteome</keyword>
<dbReference type="InterPro" id="IPR017969">
    <property type="entry name" value="Heavy-metal-associated_CS"/>
</dbReference>
<gene>
    <name evidence="12" type="ORF">C7380_12721</name>
</gene>
<keyword evidence="9 10" id="KW-0472">Membrane</keyword>
<dbReference type="InterPro" id="IPR036163">
    <property type="entry name" value="HMA_dom_sf"/>
</dbReference>
<dbReference type="GO" id="GO:0012505">
    <property type="term" value="C:endomembrane system"/>
    <property type="evidence" value="ECO:0007669"/>
    <property type="project" value="UniProtKB-SubCell"/>
</dbReference>
<dbReference type="FunFam" id="2.70.150.10:FF:000002">
    <property type="entry name" value="Copper-transporting ATPase 1, putative"/>
    <property type="match status" value="1"/>
</dbReference>
<dbReference type="CDD" id="cd02094">
    <property type="entry name" value="P-type_ATPase_Cu-like"/>
    <property type="match status" value="1"/>
</dbReference>
<dbReference type="SFLD" id="SFLDS00003">
    <property type="entry name" value="Haloacid_Dehalogenase"/>
    <property type="match status" value="1"/>
</dbReference>
<dbReference type="PANTHER" id="PTHR43520">
    <property type="entry name" value="ATP7, ISOFORM B"/>
    <property type="match status" value="1"/>
</dbReference>
<dbReference type="SUPFAM" id="SSF55008">
    <property type="entry name" value="HMA, heavy metal-associated domain"/>
    <property type="match status" value="1"/>
</dbReference>
<feature type="transmembrane region" description="Helical" evidence="10">
    <location>
        <begin position="327"/>
        <end position="348"/>
    </location>
</feature>
<dbReference type="SFLD" id="SFLDF00027">
    <property type="entry name" value="p-type_atpase"/>
    <property type="match status" value="1"/>
</dbReference>
<dbReference type="Gene3D" id="3.40.50.1000">
    <property type="entry name" value="HAD superfamily/HAD-like"/>
    <property type="match status" value="1"/>
</dbReference>
<dbReference type="InterPro" id="IPR044492">
    <property type="entry name" value="P_typ_ATPase_HD_dom"/>
</dbReference>
<dbReference type="Pfam" id="PF00702">
    <property type="entry name" value="Hydrolase"/>
    <property type="match status" value="1"/>
</dbReference>
<dbReference type="NCBIfam" id="TIGR01494">
    <property type="entry name" value="ATPase_P-type"/>
    <property type="match status" value="1"/>
</dbReference>
<dbReference type="InterPro" id="IPR023298">
    <property type="entry name" value="ATPase_P-typ_TM_dom_sf"/>
</dbReference>
<keyword evidence="3 10" id="KW-0812">Transmembrane</keyword>
<dbReference type="InterPro" id="IPR023214">
    <property type="entry name" value="HAD_sf"/>
</dbReference>
<keyword evidence="6 10" id="KW-0067">ATP-binding</keyword>
<feature type="transmembrane region" description="Helical" evidence="10">
    <location>
        <begin position="87"/>
        <end position="108"/>
    </location>
</feature>
<comment type="similarity">
    <text evidence="2 10">Belongs to the cation transport ATPase (P-type) (TC 3.A.3) family. Type IB subfamily.</text>
</comment>
<dbReference type="EMBL" id="QGGI01000027">
    <property type="protein sequence ID" value="PWJ87016.1"/>
    <property type="molecule type" value="Genomic_DNA"/>
</dbReference>
<dbReference type="PROSITE" id="PS00154">
    <property type="entry name" value="ATPASE_E1_E2"/>
    <property type="match status" value="1"/>
</dbReference>
<dbReference type="Proteomes" id="UP000245921">
    <property type="component" value="Unassembled WGS sequence"/>
</dbReference>